<gene>
    <name evidence="4" type="ORF">ACFSJT_10115</name>
</gene>
<reference evidence="5" key="1">
    <citation type="journal article" date="2019" name="Int. J. Syst. Evol. Microbiol.">
        <title>The Global Catalogue of Microorganisms (GCM) 10K type strain sequencing project: providing services to taxonomists for standard genome sequencing and annotation.</title>
        <authorList>
            <consortium name="The Broad Institute Genomics Platform"/>
            <consortium name="The Broad Institute Genome Sequencing Center for Infectious Disease"/>
            <person name="Wu L."/>
            <person name="Ma J."/>
        </authorList>
    </citation>
    <scope>NUCLEOTIDE SEQUENCE [LARGE SCALE GENOMIC DNA]</scope>
    <source>
        <strain evidence="5">DT92</strain>
    </source>
</reference>
<keyword evidence="5" id="KW-1185">Reference proteome</keyword>
<dbReference type="EMBL" id="JBHUHY010000007">
    <property type="protein sequence ID" value="MFD2187144.1"/>
    <property type="molecule type" value="Genomic_DNA"/>
</dbReference>
<evidence type="ECO:0000256" key="2">
    <source>
        <dbReference type="SAM" id="SignalP"/>
    </source>
</evidence>
<dbReference type="InterPro" id="IPR000297">
    <property type="entry name" value="PPIase_PpiC"/>
</dbReference>
<proteinExistence type="predicted"/>
<dbReference type="Proteomes" id="UP001597344">
    <property type="component" value="Unassembled WGS sequence"/>
</dbReference>
<dbReference type="EC" id="5.2.1.8" evidence="4"/>
<evidence type="ECO:0000313" key="4">
    <source>
        <dbReference type="EMBL" id="MFD2187144.1"/>
    </source>
</evidence>
<keyword evidence="1 4" id="KW-0413">Isomerase</keyword>
<dbReference type="InterPro" id="IPR046357">
    <property type="entry name" value="PPIase_dom_sf"/>
</dbReference>
<dbReference type="PROSITE" id="PS01096">
    <property type="entry name" value="PPIC_PPIASE_1"/>
    <property type="match status" value="1"/>
</dbReference>
<dbReference type="GO" id="GO:0003755">
    <property type="term" value="F:peptidyl-prolyl cis-trans isomerase activity"/>
    <property type="evidence" value="ECO:0007669"/>
    <property type="project" value="UniProtKB-EC"/>
</dbReference>
<evidence type="ECO:0000256" key="1">
    <source>
        <dbReference type="PROSITE-ProRule" id="PRU00278"/>
    </source>
</evidence>
<dbReference type="PANTHER" id="PTHR47245:SF2">
    <property type="entry name" value="PEPTIDYL-PROLYL CIS-TRANS ISOMERASE HP_0175-RELATED"/>
    <property type="match status" value="1"/>
</dbReference>
<dbReference type="InterPro" id="IPR023058">
    <property type="entry name" value="PPIase_PpiC_CS"/>
</dbReference>
<feature type="domain" description="PpiC" evidence="3">
    <location>
        <begin position="123"/>
        <end position="225"/>
    </location>
</feature>
<feature type="domain" description="PpiC" evidence="3">
    <location>
        <begin position="230"/>
        <end position="331"/>
    </location>
</feature>
<keyword evidence="1" id="KW-0697">Rotamase</keyword>
<feature type="chain" id="PRO_5045772760" evidence="2">
    <location>
        <begin position="21"/>
        <end position="653"/>
    </location>
</feature>
<name>A0ABW5AZ47_9FLAO</name>
<dbReference type="Gene3D" id="3.10.50.40">
    <property type="match status" value="2"/>
</dbReference>
<evidence type="ECO:0000313" key="5">
    <source>
        <dbReference type="Proteomes" id="UP001597344"/>
    </source>
</evidence>
<dbReference type="RefSeq" id="WP_378320139.1">
    <property type="nucleotide sequence ID" value="NZ_JBHUHY010000007.1"/>
</dbReference>
<dbReference type="PANTHER" id="PTHR47245">
    <property type="entry name" value="PEPTIDYLPROLYL ISOMERASE"/>
    <property type="match status" value="1"/>
</dbReference>
<comment type="caution">
    <text evidence="4">The sequence shown here is derived from an EMBL/GenBank/DDBJ whole genome shotgun (WGS) entry which is preliminary data.</text>
</comment>
<dbReference type="PROSITE" id="PS50198">
    <property type="entry name" value="PPIC_PPIASE_2"/>
    <property type="match status" value="2"/>
</dbReference>
<sequence length="653" mass="76264">MHKRSLVFFLGFIFFALAHAQQKEKEGVLLTIDNSPIYASEFKRIYLKNIDLVKDKSQKDIDEYLSLFVNYKLKLKEAENLGLHKKESYLKELKGYRKQLSSNYLTDTKTSEALIKEAYDRSLERISASHILIMVKPNASAKDTALAYQKILEAKDKIASGEKFENVAKEYSEDPSVVKNGGYLGWFSVFRMVYPFENAAYRTKVGEVSEPFRTQFGYHIVKVNDREKMLGEVSVAHIMVAVNKSRTSEEAKTRIEEIQQQIDQGASFSSLAKEYSDDPSTAVEGGKIRRFGQGVLNSEKFEKAAFSLHTKGELSSPLETKYGWHIIKLLEKYSPKTYEEQKNDLTNKVKRDSRSKLVTTSFINSLKRKYNVIRNEEAIRYFKEIIPDSIFFKGWEIPRDDILKKELFRIKQEVYQYQDFAEFIKSKKIRERTPLDISIFVQEMYDQFESTTLLAYYKEHLEEDNQDFANIINEYRDGLLLFDLMESKIWNASRSDTLALKKFYQANKERYFQNERYEILKVSSSKREVITKVQKLLKENKSIEEIKKEINKGDIVLAIFSEEELEKGKDKLPQEFSGQKAKMAIIEEDSFITLIMVKEILPSRVKSFEETKGEIINDFQESIESKWLDQLREKYAVKINKKTLKKVKKDLTK</sequence>
<protein>
    <submittedName>
        <fullName evidence="4">Peptidylprolyl isomerase</fullName>
        <ecNumber evidence="4">5.2.1.8</ecNumber>
    </submittedName>
</protein>
<keyword evidence="2" id="KW-0732">Signal</keyword>
<feature type="signal peptide" evidence="2">
    <location>
        <begin position="1"/>
        <end position="20"/>
    </location>
</feature>
<evidence type="ECO:0000259" key="3">
    <source>
        <dbReference type="PROSITE" id="PS50198"/>
    </source>
</evidence>
<dbReference type="SUPFAM" id="SSF54534">
    <property type="entry name" value="FKBP-like"/>
    <property type="match status" value="2"/>
</dbReference>
<dbReference type="Pfam" id="PF00639">
    <property type="entry name" value="Rotamase"/>
    <property type="match status" value="2"/>
</dbReference>
<organism evidence="4 5">
    <name type="scientific">Aquimarina celericrescens</name>
    <dbReference type="NCBI Taxonomy" id="1964542"/>
    <lineage>
        <taxon>Bacteria</taxon>
        <taxon>Pseudomonadati</taxon>
        <taxon>Bacteroidota</taxon>
        <taxon>Flavobacteriia</taxon>
        <taxon>Flavobacteriales</taxon>
        <taxon>Flavobacteriaceae</taxon>
        <taxon>Aquimarina</taxon>
    </lineage>
</organism>
<dbReference type="InterPro" id="IPR050245">
    <property type="entry name" value="PrsA_foldase"/>
</dbReference>
<accession>A0ABW5AZ47</accession>